<organism evidence="2 3">
    <name type="scientific">Phreatobacter aquaticus</name>
    <dbReference type="NCBI Taxonomy" id="2570229"/>
    <lineage>
        <taxon>Bacteria</taxon>
        <taxon>Pseudomonadati</taxon>
        <taxon>Pseudomonadota</taxon>
        <taxon>Alphaproteobacteria</taxon>
        <taxon>Hyphomicrobiales</taxon>
        <taxon>Phreatobacteraceae</taxon>
        <taxon>Phreatobacter</taxon>
    </lineage>
</organism>
<evidence type="ECO:0000313" key="2">
    <source>
        <dbReference type="EMBL" id="QCK88092.1"/>
    </source>
</evidence>
<dbReference type="RefSeq" id="WP_137101420.1">
    <property type="nucleotide sequence ID" value="NZ_CP039865.1"/>
</dbReference>
<feature type="region of interest" description="Disordered" evidence="1">
    <location>
        <begin position="45"/>
        <end position="71"/>
    </location>
</feature>
<feature type="region of interest" description="Disordered" evidence="1">
    <location>
        <begin position="1"/>
        <end position="24"/>
    </location>
</feature>
<dbReference type="EMBL" id="CP039865">
    <property type="protein sequence ID" value="QCK88092.1"/>
    <property type="molecule type" value="Genomic_DNA"/>
</dbReference>
<dbReference type="AlphaFoldDB" id="A0A4D7QVU8"/>
<name>A0A4D7QVU8_9HYPH</name>
<evidence type="ECO:0000256" key="1">
    <source>
        <dbReference type="SAM" id="MobiDB-lite"/>
    </source>
</evidence>
<evidence type="ECO:0000313" key="3">
    <source>
        <dbReference type="Proteomes" id="UP000298588"/>
    </source>
</evidence>
<gene>
    <name evidence="2" type="ORF">E8L99_21190</name>
</gene>
<accession>A0A4D7QVU8</accession>
<keyword evidence="3" id="KW-1185">Reference proteome</keyword>
<dbReference type="KEGG" id="paqt:E8L99_21190"/>
<proteinExistence type="predicted"/>
<reference evidence="2 3" key="1">
    <citation type="submission" date="2019-04" db="EMBL/GenBank/DDBJ databases">
        <title>Phreatobacter aquaticus sp. nov.</title>
        <authorList>
            <person name="Choi A."/>
            <person name="Baek K."/>
        </authorList>
    </citation>
    <scope>NUCLEOTIDE SEQUENCE [LARGE SCALE GENOMIC DNA]</scope>
    <source>
        <strain evidence="2 3">NMCR1094</strain>
    </source>
</reference>
<protein>
    <submittedName>
        <fullName evidence="2">Uncharacterized protein</fullName>
    </submittedName>
</protein>
<sequence length="71" mass="7328">MAVRGPCTALGRVGGGPGSTADQSLLEEDEPLSQDDEDELSLLGEDVSQDEVEGAVSDGDPDCPPVRLDSQ</sequence>
<dbReference type="Proteomes" id="UP000298588">
    <property type="component" value="Chromosome"/>
</dbReference>